<accession>A0A7R9NVK9</accession>
<dbReference type="Gene3D" id="3.40.50.300">
    <property type="entry name" value="P-loop containing nucleotide triphosphate hydrolases"/>
    <property type="match status" value="1"/>
</dbReference>
<dbReference type="GO" id="GO:0005524">
    <property type="term" value="F:ATP binding"/>
    <property type="evidence" value="ECO:0007669"/>
    <property type="project" value="InterPro"/>
</dbReference>
<evidence type="ECO:0000313" key="8">
    <source>
        <dbReference type="EMBL" id="CAD7457658.1"/>
    </source>
</evidence>
<dbReference type="PANTHER" id="PTHR48041:SF78">
    <property type="entry name" value="ABC TRANSPORTER EXPRESSED IN TRACHEA, ISOFORM A"/>
    <property type="match status" value="1"/>
</dbReference>
<sequence>MNDNYSNEIGMREEEFLEGGGLNPQNPPDYGLGSTVKNERLHLVGCVLVAPVELVCHEEVNHLEHKWEGKNKTKRYVVKKEEKQILRGVSGEFRAGELTAIMGPSGAGKSTLLNVMAGYKCVPTGARGLGGRTYYRCVDVSLQVQGDWGAEPTIDVSMCPNRCKGTGGQNLL</sequence>
<proteinExistence type="inferred from homology"/>
<evidence type="ECO:0000259" key="7">
    <source>
        <dbReference type="Pfam" id="PF00005"/>
    </source>
</evidence>
<comment type="subcellular location">
    <subcellularLocation>
        <location evidence="1">Membrane</location>
        <topology evidence="1">Multi-pass membrane protein</topology>
    </subcellularLocation>
</comment>
<organism evidence="8">
    <name type="scientific">Timema tahoe</name>
    <dbReference type="NCBI Taxonomy" id="61484"/>
    <lineage>
        <taxon>Eukaryota</taxon>
        <taxon>Metazoa</taxon>
        <taxon>Ecdysozoa</taxon>
        <taxon>Arthropoda</taxon>
        <taxon>Hexapoda</taxon>
        <taxon>Insecta</taxon>
        <taxon>Pterygota</taxon>
        <taxon>Neoptera</taxon>
        <taxon>Polyneoptera</taxon>
        <taxon>Phasmatodea</taxon>
        <taxon>Timematodea</taxon>
        <taxon>Timematoidea</taxon>
        <taxon>Timematidae</taxon>
        <taxon>Timema</taxon>
    </lineage>
</organism>
<evidence type="ECO:0000256" key="2">
    <source>
        <dbReference type="ARBA" id="ARBA00005814"/>
    </source>
</evidence>
<feature type="domain" description="ABC transporter" evidence="7">
    <location>
        <begin position="86"/>
        <end position="119"/>
    </location>
</feature>
<keyword evidence="6" id="KW-0472">Membrane</keyword>
<dbReference type="SUPFAM" id="SSF52540">
    <property type="entry name" value="P-loop containing nucleoside triphosphate hydrolases"/>
    <property type="match status" value="1"/>
</dbReference>
<dbReference type="InterPro" id="IPR027417">
    <property type="entry name" value="P-loop_NTPase"/>
</dbReference>
<evidence type="ECO:0000256" key="4">
    <source>
        <dbReference type="ARBA" id="ARBA00022692"/>
    </source>
</evidence>
<dbReference type="InterPro" id="IPR003439">
    <property type="entry name" value="ABC_transporter-like_ATP-bd"/>
</dbReference>
<keyword evidence="5" id="KW-1133">Transmembrane helix</keyword>
<dbReference type="GO" id="GO:0042626">
    <property type="term" value="F:ATPase-coupled transmembrane transporter activity"/>
    <property type="evidence" value="ECO:0007669"/>
    <property type="project" value="TreeGrafter"/>
</dbReference>
<reference evidence="8" key="1">
    <citation type="submission" date="2020-11" db="EMBL/GenBank/DDBJ databases">
        <authorList>
            <person name="Tran Van P."/>
        </authorList>
    </citation>
    <scope>NUCLEOTIDE SEQUENCE</scope>
</reference>
<dbReference type="EMBL" id="OE001829">
    <property type="protein sequence ID" value="CAD7457658.1"/>
    <property type="molecule type" value="Genomic_DNA"/>
</dbReference>
<keyword evidence="3" id="KW-0813">Transport</keyword>
<dbReference type="GO" id="GO:0016887">
    <property type="term" value="F:ATP hydrolysis activity"/>
    <property type="evidence" value="ECO:0007669"/>
    <property type="project" value="InterPro"/>
</dbReference>
<gene>
    <name evidence="8" type="ORF">TTEB3V08_LOCUS5650</name>
</gene>
<dbReference type="GO" id="GO:0005886">
    <property type="term" value="C:plasma membrane"/>
    <property type="evidence" value="ECO:0007669"/>
    <property type="project" value="TreeGrafter"/>
</dbReference>
<dbReference type="Pfam" id="PF00005">
    <property type="entry name" value="ABC_tran"/>
    <property type="match status" value="1"/>
</dbReference>
<dbReference type="AlphaFoldDB" id="A0A7R9NVK9"/>
<comment type="similarity">
    <text evidence="2">Belongs to the ABC transporter superfamily. ABCG family. Eye pigment precursor importer (TC 3.A.1.204) subfamily.</text>
</comment>
<evidence type="ECO:0000256" key="5">
    <source>
        <dbReference type="ARBA" id="ARBA00022989"/>
    </source>
</evidence>
<protein>
    <recommendedName>
        <fullName evidence="7">ABC transporter domain-containing protein</fullName>
    </recommendedName>
</protein>
<evidence type="ECO:0000256" key="1">
    <source>
        <dbReference type="ARBA" id="ARBA00004141"/>
    </source>
</evidence>
<dbReference type="PANTHER" id="PTHR48041">
    <property type="entry name" value="ABC TRANSPORTER G FAMILY MEMBER 28"/>
    <property type="match status" value="1"/>
</dbReference>
<evidence type="ECO:0000256" key="3">
    <source>
        <dbReference type="ARBA" id="ARBA00022448"/>
    </source>
</evidence>
<dbReference type="InterPro" id="IPR050352">
    <property type="entry name" value="ABCG_transporters"/>
</dbReference>
<evidence type="ECO:0000256" key="6">
    <source>
        <dbReference type="ARBA" id="ARBA00023136"/>
    </source>
</evidence>
<keyword evidence="4" id="KW-0812">Transmembrane</keyword>
<name>A0A7R9NVK9_9NEOP</name>